<protein>
    <submittedName>
        <fullName evidence="2">Catenin delta-2-like isoform X1</fullName>
    </submittedName>
</protein>
<keyword evidence="3" id="KW-1185">Reference proteome</keyword>
<feature type="region of interest" description="Disordered" evidence="1">
    <location>
        <begin position="38"/>
        <end position="62"/>
    </location>
</feature>
<feature type="compositionally biased region" description="Polar residues" evidence="1">
    <location>
        <begin position="42"/>
        <end position="52"/>
    </location>
</feature>
<dbReference type="Proteomes" id="UP000727407">
    <property type="component" value="Unassembled WGS sequence"/>
</dbReference>
<sequence>MLIALISLSLSQELQFERLTRELEAERQIVATQLERCKRGSETGSTMSNISSTDEHLHWDTE</sequence>
<dbReference type="AlphaFoldDB" id="A0A8J4U2S7"/>
<feature type="non-terminal residue" evidence="2">
    <location>
        <position position="1"/>
    </location>
</feature>
<evidence type="ECO:0000256" key="1">
    <source>
        <dbReference type="SAM" id="MobiDB-lite"/>
    </source>
</evidence>
<evidence type="ECO:0000313" key="3">
    <source>
        <dbReference type="Proteomes" id="UP000727407"/>
    </source>
</evidence>
<reference evidence="2" key="1">
    <citation type="submission" date="2020-07" db="EMBL/GenBank/DDBJ databases">
        <title>Clarias magur genome sequencing, assembly and annotation.</title>
        <authorList>
            <person name="Kushwaha B."/>
            <person name="Kumar R."/>
            <person name="Das P."/>
            <person name="Joshi C.G."/>
            <person name="Kumar D."/>
            <person name="Nagpure N.S."/>
            <person name="Pandey M."/>
            <person name="Agarwal S."/>
            <person name="Srivastava S."/>
            <person name="Singh M."/>
            <person name="Sahoo L."/>
            <person name="Jayasankar P."/>
            <person name="Meher P.K."/>
            <person name="Koringa P.G."/>
            <person name="Iquebal M.A."/>
            <person name="Das S.P."/>
            <person name="Bit A."/>
            <person name="Patnaik S."/>
            <person name="Patel N."/>
            <person name="Shah T.M."/>
            <person name="Hinsu A."/>
            <person name="Jena J.K."/>
        </authorList>
    </citation>
    <scope>NUCLEOTIDE SEQUENCE</scope>
    <source>
        <strain evidence="2">CIFAMagur01</strain>
        <tissue evidence="2">Testis</tissue>
    </source>
</reference>
<dbReference type="EMBL" id="QNUK01000233">
    <property type="protein sequence ID" value="KAF5897486.1"/>
    <property type="molecule type" value="Genomic_DNA"/>
</dbReference>
<feature type="compositionally biased region" description="Basic and acidic residues" evidence="1">
    <location>
        <begin position="53"/>
        <end position="62"/>
    </location>
</feature>
<evidence type="ECO:0000313" key="2">
    <source>
        <dbReference type="EMBL" id="KAF5897486.1"/>
    </source>
</evidence>
<organism evidence="2 3">
    <name type="scientific">Clarias magur</name>
    <name type="common">Asian catfish</name>
    <name type="synonym">Macropteronotus magur</name>
    <dbReference type="NCBI Taxonomy" id="1594786"/>
    <lineage>
        <taxon>Eukaryota</taxon>
        <taxon>Metazoa</taxon>
        <taxon>Chordata</taxon>
        <taxon>Craniata</taxon>
        <taxon>Vertebrata</taxon>
        <taxon>Euteleostomi</taxon>
        <taxon>Actinopterygii</taxon>
        <taxon>Neopterygii</taxon>
        <taxon>Teleostei</taxon>
        <taxon>Ostariophysi</taxon>
        <taxon>Siluriformes</taxon>
        <taxon>Clariidae</taxon>
        <taxon>Clarias</taxon>
    </lineage>
</organism>
<comment type="caution">
    <text evidence="2">The sequence shown here is derived from an EMBL/GenBank/DDBJ whole genome shotgun (WGS) entry which is preliminary data.</text>
</comment>
<dbReference type="OrthoDB" id="3245100at2759"/>
<accession>A0A8J4U2S7</accession>
<name>A0A8J4U2S7_CLAMG</name>
<proteinExistence type="predicted"/>
<gene>
    <name evidence="2" type="ORF">DAT39_012801</name>
</gene>